<dbReference type="EMBL" id="CH476737">
    <property type="protein sequence ID" value="EIE83744.1"/>
    <property type="molecule type" value="Genomic_DNA"/>
</dbReference>
<accession>I1C5L4</accession>
<proteinExistence type="predicted"/>
<dbReference type="InParanoid" id="I1C5L4"/>
<gene>
    <name evidence="1" type="ORF">RO3G_08449</name>
</gene>
<dbReference type="Proteomes" id="UP000009138">
    <property type="component" value="Unassembled WGS sequence"/>
</dbReference>
<organism evidence="1 2">
    <name type="scientific">Rhizopus delemar (strain RA 99-880 / ATCC MYA-4621 / FGSC 9543 / NRRL 43880)</name>
    <name type="common">Mucormycosis agent</name>
    <name type="synonym">Rhizopus arrhizus var. delemar</name>
    <dbReference type="NCBI Taxonomy" id="246409"/>
    <lineage>
        <taxon>Eukaryota</taxon>
        <taxon>Fungi</taxon>
        <taxon>Fungi incertae sedis</taxon>
        <taxon>Mucoromycota</taxon>
        <taxon>Mucoromycotina</taxon>
        <taxon>Mucoromycetes</taxon>
        <taxon>Mucorales</taxon>
        <taxon>Mucorineae</taxon>
        <taxon>Rhizopodaceae</taxon>
        <taxon>Rhizopus</taxon>
    </lineage>
</organism>
<dbReference type="VEuPathDB" id="FungiDB:RO3G_08449"/>
<evidence type="ECO:0000313" key="2">
    <source>
        <dbReference type="Proteomes" id="UP000009138"/>
    </source>
</evidence>
<name>I1C5L4_RHIO9</name>
<keyword evidence="2" id="KW-1185">Reference proteome</keyword>
<protein>
    <submittedName>
        <fullName evidence="1">Uncharacterized protein</fullName>
    </submittedName>
</protein>
<dbReference type="GeneID" id="93615420"/>
<reference evidence="1 2" key="1">
    <citation type="journal article" date="2009" name="PLoS Genet.">
        <title>Genomic analysis of the basal lineage fungus Rhizopus oryzae reveals a whole-genome duplication.</title>
        <authorList>
            <person name="Ma L.-J."/>
            <person name="Ibrahim A.S."/>
            <person name="Skory C."/>
            <person name="Grabherr M.G."/>
            <person name="Burger G."/>
            <person name="Butler M."/>
            <person name="Elias M."/>
            <person name="Idnurm A."/>
            <person name="Lang B.F."/>
            <person name="Sone T."/>
            <person name="Abe A."/>
            <person name="Calvo S.E."/>
            <person name="Corrochano L.M."/>
            <person name="Engels R."/>
            <person name="Fu J."/>
            <person name="Hansberg W."/>
            <person name="Kim J.-M."/>
            <person name="Kodira C.D."/>
            <person name="Koehrsen M.J."/>
            <person name="Liu B."/>
            <person name="Miranda-Saavedra D."/>
            <person name="O'Leary S."/>
            <person name="Ortiz-Castellanos L."/>
            <person name="Poulter R."/>
            <person name="Rodriguez-Romero J."/>
            <person name="Ruiz-Herrera J."/>
            <person name="Shen Y.-Q."/>
            <person name="Zeng Q."/>
            <person name="Galagan J."/>
            <person name="Birren B.W."/>
            <person name="Cuomo C.A."/>
            <person name="Wickes B.L."/>
        </authorList>
    </citation>
    <scope>NUCLEOTIDE SEQUENCE [LARGE SCALE GENOMIC DNA]</scope>
    <source>
        <strain evidence="2">RA 99-880 / ATCC MYA-4621 / FGSC 9543 / NRRL 43880</strain>
    </source>
</reference>
<dbReference type="AlphaFoldDB" id="I1C5L4"/>
<evidence type="ECO:0000313" key="1">
    <source>
        <dbReference type="EMBL" id="EIE83744.1"/>
    </source>
</evidence>
<dbReference type="RefSeq" id="XP_067519140.1">
    <property type="nucleotide sequence ID" value="XM_067663039.1"/>
</dbReference>
<sequence length="77" mass="8477">MKQNALPIFGNPLDFETDTKLANHKYNVHTDSMTVTPGDELMEGLLARNAPLKSLAPLHLTATLAKCTMDAARRLLE</sequence>